<accession>A0AAD5BN93</accession>
<evidence type="ECO:0000256" key="1">
    <source>
        <dbReference type="SAM" id="SignalP"/>
    </source>
</evidence>
<dbReference type="PANTHER" id="PTHR11014">
    <property type="entry name" value="PEPTIDASE M20 FAMILY MEMBER"/>
    <property type="match status" value="1"/>
</dbReference>
<dbReference type="GO" id="GO:0016787">
    <property type="term" value="F:hydrolase activity"/>
    <property type="evidence" value="ECO:0007669"/>
    <property type="project" value="InterPro"/>
</dbReference>
<dbReference type="Gene3D" id="3.40.630.10">
    <property type="entry name" value="Zn peptidases"/>
    <property type="match status" value="2"/>
</dbReference>
<sequence length="362" mass="40536">ILVLLWILVPASIKTVYEAEDYGRQVLSAAKRDKNWLVSIRRRIHEYPELCFQEHNTSALIRNELEKLGILYMYPSAGTGFIGIGSPPVVALRADMDALPWQFELVCVLGKITKMAILTDEFSKLVLTFIKFQSTSVWQLSFSATDFNLGAADPFSCVRWKSDAPGYQDVLCGSLVIDQRGKQKSSLKQISILVHIHSPAFDGNLLRQRSRTSHVEGGTLRSPTTEGLHRLQQRVKEWLKARQSLIDVSKASVDMRKDEFPHVPTTINDEALINHVDQVASMLLGPHGVKVAKQLMAGEDFAFYQQVIPGVLFRIGIPNDVIGSIYSTYSPYFFLDEDVLPVGAALHTSIAELYLIQHQSPL</sequence>
<keyword evidence="3" id="KW-1185">Reference proteome</keyword>
<dbReference type="PANTHER" id="PTHR11014:SF140">
    <property type="entry name" value="IAA-AMINO ACID HYDROLASE ILR1-LIKE 3"/>
    <property type="match status" value="1"/>
</dbReference>
<gene>
    <name evidence="2" type="ORF">M8C21_023732</name>
</gene>
<organism evidence="2 3">
    <name type="scientific">Ambrosia artemisiifolia</name>
    <name type="common">Common ragweed</name>
    <dbReference type="NCBI Taxonomy" id="4212"/>
    <lineage>
        <taxon>Eukaryota</taxon>
        <taxon>Viridiplantae</taxon>
        <taxon>Streptophyta</taxon>
        <taxon>Embryophyta</taxon>
        <taxon>Tracheophyta</taxon>
        <taxon>Spermatophyta</taxon>
        <taxon>Magnoliopsida</taxon>
        <taxon>eudicotyledons</taxon>
        <taxon>Gunneridae</taxon>
        <taxon>Pentapetalae</taxon>
        <taxon>asterids</taxon>
        <taxon>campanulids</taxon>
        <taxon>Asterales</taxon>
        <taxon>Asteraceae</taxon>
        <taxon>Asteroideae</taxon>
        <taxon>Heliantheae alliance</taxon>
        <taxon>Heliantheae</taxon>
        <taxon>Ambrosia</taxon>
    </lineage>
</organism>
<evidence type="ECO:0000313" key="3">
    <source>
        <dbReference type="Proteomes" id="UP001206925"/>
    </source>
</evidence>
<dbReference type="EMBL" id="JAMZMK010011648">
    <property type="protein sequence ID" value="KAI7726502.1"/>
    <property type="molecule type" value="Genomic_DNA"/>
</dbReference>
<comment type="caution">
    <text evidence="2">The sequence shown here is derived from an EMBL/GenBank/DDBJ whole genome shotgun (WGS) entry which is preliminary data.</text>
</comment>
<keyword evidence="1" id="KW-0732">Signal</keyword>
<name>A0AAD5BN93_AMBAR</name>
<reference evidence="2" key="1">
    <citation type="submission" date="2022-06" db="EMBL/GenBank/DDBJ databases">
        <title>Uncovering the hologenomic basis of an extraordinary plant invasion.</title>
        <authorList>
            <person name="Bieker V.C."/>
            <person name="Martin M.D."/>
            <person name="Gilbert T."/>
            <person name="Hodgins K."/>
            <person name="Battlay P."/>
            <person name="Petersen B."/>
            <person name="Wilson J."/>
        </authorList>
    </citation>
    <scope>NUCLEOTIDE SEQUENCE</scope>
    <source>
        <strain evidence="2">AA19_3_7</strain>
        <tissue evidence="2">Leaf</tissue>
    </source>
</reference>
<dbReference type="Proteomes" id="UP001206925">
    <property type="component" value="Unassembled WGS sequence"/>
</dbReference>
<protein>
    <submittedName>
        <fullName evidence="2">Uncharacterized protein</fullName>
    </submittedName>
</protein>
<dbReference type="InterPro" id="IPR017439">
    <property type="entry name" value="Amidohydrolase"/>
</dbReference>
<feature type="non-terminal residue" evidence="2">
    <location>
        <position position="362"/>
    </location>
</feature>
<feature type="signal peptide" evidence="1">
    <location>
        <begin position="1"/>
        <end position="19"/>
    </location>
</feature>
<dbReference type="AlphaFoldDB" id="A0AAD5BN93"/>
<dbReference type="Gene3D" id="3.30.70.360">
    <property type="match status" value="1"/>
</dbReference>
<dbReference type="SUPFAM" id="SSF53187">
    <property type="entry name" value="Zn-dependent exopeptidases"/>
    <property type="match status" value="2"/>
</dbReference>
<dbReference type="Pfam" id="PF01546">
    <property type="entry name" value="Peptidase_M20"/>
    <property type="match status" value="1"/>
</dbReference>
<evidence type="ECO:0000313" key="2">
    <source>
        <dbReference type="EMBL" id="KAI7726502.1"/>
    </source>
</evidence>
<feature type="chain" id="PRO_5042089141" evidence="1">
    <location>
        <begin position="20"/>
        <end position="362"/>
    </location>
</feature>
<dbReference type="InterPro" id="IPR002933">
    <property type="entry name" value="Peptidase_M20"/>
</dbReference>
<proteinExistence type="predicted"/>